<protein>
    <submittedName>
        <fullName evidence="2">Arginine N-succinyltransferase</fullName>
    </submittedName>
</protein>
<dbReference type="OrthoDB" id="597750at2"/>
<proteinExistence type="predicted"/>
<dbReference type="RefSeq" id="WP_069004167.1">
    <property type="nucleotide sequence ID" value="NZ_LVJW01000006.1"/>
</dbReference>
<dbReference type="Proteomes" id="UP000094849">
    <property type="component" value="Unassembled WGS sequence"/>
</dbReference>
<keyword evidence="2" id="KW-0808">Transferase</keyword>
<keyword evidence="3" id="KW-1185">Reference proteome</keyword>
<feature type="transmembrane region" description="Helical" evidence="1">
    <location>
        <begin position="21"/>
        <end position="41"/>
    </location>
</feature>
<comment type="caution">
    <text evidence="2">The sequence shown here is derived from an EMBL/GenBank/DDBJ whole genome shotgun (WGS) entry which is preliminary data.</text>
</comment>
<dbReference type="AlphaFoldDB" id="A0A1E2UUV4"/>
<name>A0A1E2UUV4_9GAMM</name>
<dbReference type="EMBL" id="LVJZ01000003">
    <property type="protein sequence ID" value="ODB98382.1"/>
    <property type="molecule type" value="Genomic_DNA"/>
</dbReference>
<evidence type="ECO:0000313" key="3">
    <source>
        <dbReference type="Proteomes" id="UP000094849"/>
    </source>
</evidence>
<keyword evidence="1" id="KW-0812">Transmembrane</keyword>
<evidence type="ECO:0000256" key="1">
    <source>
        <dbReference type="SAM" id="Phobius"/>
    </source>
</evidence>
<sequence>MTTEIEQLEAPEKKKGLRGIHILWIVLATILVTAAVTYWVVRTYIYAKDFTPVQLSQTEQQVLNEKLESLGYQPAPATAPNRQPAEKETDEAWLRAERYSEKNARREVFFTERELNGMVANNPEMAKKLAIDLSDDLVSARILVPVDPDFPILGGKTLRVSTGMELAFRDARPVVILKGVSIMGVPIPNAWLGGLKNIDLVSEFGDEQGFWAGFAEGVEHIRVVEGELKIKLKE</sequence>
<organism evidence="2 3">
    <name type="scientific">Candidatus Thiodiazotropha endoloripes</name>
    <dbReference type="NCBI Taxonomy" id="1818881"/>
    <lineage>
        <taxon>Bacteria</taxon>
        <taxon>Pseudomonadati</taxon>
        <taxon>Pseudomonadota</taxon>
        <taxon>Gammaproteobacteria</taxon>
        <taxon>Chromatiales</taxon>
        <taxon>Sedimenticolaceae</taxon>
        <taxon>Candidatus Thiodiazotropha</taxon>
    </lineage>
</organism>
<gene>
    <name evidence="2" type="ORF">A3196_00070</name>
</gene>
<reference evidence="2 3" key="1">
    <citation type="submission" date="2016-03" db="EMBL/GenBank/DDBJ databases">
        <title>Chemosynthetic sulphur-oxidizing symbionts of marine invertebrate animals are capable of nitrogen fixation.</title>
        <authorList>
            <person name="Petersen J.M."/>
            <person name="Kemper A."/>
            <person name="Gruber-Vodicka H."/>
            <person name="Cardini U."/>
            <person name="Geest Mvander."/>
            <person name="Kleiner M."/>
            <person name="Bulgheresi S."/>
            <person name="Fussmann M."/>
            <person name="Herbold C."/>
            <person name="Seah B.K.B."/>
            <person name="Antony C.Paul."/>
            <person name="Liu D."/>
            <person name="Belitz A."/>
            <person name="Weber M."/>
        </authorList>
    </citation>
    <scope>NUCLEOTIDE SEQUENCE [LARGE SCALE GENOMIC DNA]</scope>
    <source>
        <strain evidence="2">G_D</strain>
    </source>
</reference>
<keyword evidence="1" id="KW-0472">Membrane</keyword>
<accession>A0A1E2UUV4</accession>
<evidence type="ECO:0000313" key="2">
    <source>
        <dbReference type="EMBL" id="ODB98382.1"/>
    </source>
</evidence>
<keyword evidence="1" id="KW-1133">Transmembrane helix</keyword>
<dbReference type="GO" id="GO:0016740">
    <property type="term" value="F:transferase activity"/>
    <property type="evidence" value="ECO:0007669"/>
    <property type="project" value="UniProtKB-KW"/>
</dbReference>